<organism evidence="6 8">
    <name type="scientific">Rathayibacter tanaceti</name>
    <dbReference type="NCBI Taxonomy" id="1671680"/>
    <lineage>
        <taxon>Bacteria</taxon>
        <taxon>Bacillati</taxon>
        <taxon>Actinomycetota</taxon>
        <taxon>Actinomycetes</taxon>
        <taxon>Micrococcales</taxon>
        <taxon>Microbacteriaceae</taxon>
        <taxon>Rathayibacter</taxon>
    </lineage>
</organism>
<evidence type="ECO:0000256" key="1">
    <source>
        <dbReference type="ARBA" id="ARBA00001933"/>
    </source>
</evidence>
<keyword evidence="8" id="KW-1185">Reference proteome</keyword>
<dbReference type="AlphaFoldDB" id="A0A166IPP5"/>
<dbReference type="RefSeq" id="WP_068207183.1">
    <property type="nucleotide sequence ID" value="NZ_LIIN01000002.1"/>
</dbReference>
<dbReference type="PANTHER" id="PTHR13693">
    <property type="entry name" value="CLASS II AMINOTRANSFERASE/8-AMINO-7-OXONONANOATE SYNTHASE"/>
    <property type="match status" value="1"/>
</dbReference>
<dbReference type="PATRIC" id="fig|1671680.3.peg.80"/>
<protein>
    <recommendedName>
        <fullName evidence="2">8-amino-7-oxononanoate synthase</fullName>
        <ecNumber evidence="2">2.3.1.47</ecNumber>
    </recommendedName>
</protein>
<dbReference type="EMBL" id="CP047186">
    <property type="protein sequence ID" value="QHC55913.1"/>
    <property type="molecule type" value="Genomic_DNA"/>
</dbReference>
<dbReference type="GO" id="GO:0008710">
    <property type="term" value="F:8-amino-7-oxononanoate synthase activity"/>
    <property type="evidence" value="ECO:0007669"/>
    <property type="project" value="UniProtKB-EC"/>
</dbReference>
<evidence type="ECO:0000256" key="3">
    <source>
        <dbReference type="ARBA" id="ARBA00022679"/>
    </source>
</evidence>
<keyword evidence="7" id="KW-0032">Aminotransferase</keyword>
<proteinExistence type="predicted"/>
<reference evidence="9" key="2">
    <citation type="submission" date="2019-12" db="EMBL/GenBank/DDBJ databases">
        <title>Complete and draft genome sequences of new strains and members of some known species of the genus Rathayibacter isolated from plants.</title>
        <authorList>
            <person name="Tarlachkov S.V."/>
            <person name="Starodumova I.P."/>
            <person name="Dorofeeva L.V."/>
            <person name="Prisyazhnaya N.V."/>
            <person name="Leyn S."/>
            <person name="Zlamal J."/>
            <person name="Elan M."/>
            <person name="Osterman A.L."/>
            <person name="Nadler S."/>
            <person name="Subbotin S.A."/>
            <person name="Evtushenko L.I."/>
        </authorList>
    </citation>
    <scope>NUCLEOTIDE SEQUENCE [LARGE SCALE GENOMIC DNA]</scope>
    <source>
        <strain evidence="9">VKM Ac-2761</strain>
    </source>
</reference>
<dbReference type="EC" id="2.3.1.47" evidence="2"/>
<dbReference type="EMBL" id="LIIN01000002">
    <property type="protein sequence ID" value="KZX22725.1"/>
    <property type="molecule type" value="Genomic_DNA"/>
</dbReference>
<evidence type="ECO:0000313" key="8">
    <source>
        <dbReference type="Proteomes" id="UP000076717"/>
    </source>
</evidence>
<evidence type="ECO:0000256" key="4">
    <source>
        <dbReference type="ARBA" id="ARBA00047715"/>
    </source>
</evidence>
<gene>
    <name evidence="6" type="primary">kbl</name>
    <name evidence="6" type="ORF">ACH61_00079</name>
    <name evidence="7" type="ORF">GSU10_09910</name>
</gene>
<dbReference type="Gene3D" id="3.90.1150.10">
    <property type="entry name" value="Aspartate Aminotransferase, domain 1"/>
    <property type="match status" value="1"/>
</dbReference>
<keyword evidence="6" id="KW-0436">Ligase</keyword>
<name>A0A166IPP5_9MICO</name>
<keyword evidence="6" id="KW-0012">Acyltransferase</keyword>
<dbReference type="InterPro" id="IPR015421">
    <property type="entry name" value="PyrdxlP-dep_Trfase_major"/>
</dbReference>
<dbReference type="NCBIfam" id="NF005697">
    <property type="entry name" value="PRK07505.1"/>
    <property type="match status" value="1"/>
</dbReference>
<dbReference type="GO" id="GO:0008483">
    <property type="term" value="F:transaminase activity"/>
    <property type="evidence" value="ECO:0007669"/>
    <property type="project" value="UniProtKB-KW"/>
</dbReference>
<evidence type="ECO:0000313" key="7">
    <source>
        <dbReference type="EMBL" id="QHC55913.1"/>
    </source>
</evidence>
<dbReference type="Pfam" id="PF00155">
    <property type="entry name" value="Aminotran_1_2"/>
    <property type="match status" value="1"/>
</dbReference>
<dbReference type="Proteomes" id="UP000076717">
    <property type="component" value="Unassembled WGS sequence"/>
</dbReference>
<accession>A0A166IPP5</accession>
<evidence type="ECO:0000313" key="9">
    <source>
        <dbReference type="Proteomes" id="UP000465031"/>
    </source>
</evidence>
<dbReference type="InterPro" id="IPR050087">
    <property type="entry name" value="AON_synthase_class-II"/>
</dbReference>
<evidence type="ECO:0000313" key="6">
    <source>
        <dbReference type="EMBL" id="KZX22725.1"/>
    </source>
</evidence>
<dbReference type="GO" id="GO:0030170">
    <property type="term" value="F:pyridoxal phosphate binding"/>
    <property type="evidence" value="ECO:0007669"/>
    <property type="project" value="InterPro"/>
</dbReference>
<dbReference type="GO" id="GO:0016874">
    <property type="term" value="F:ligase activity"/>
    <property type="evidence" value="ECO:0007669"/>
    <property type="project" value="UniProtKB-KW"/>
</dbReference>
<comment type="catalytic activity">
    <reaction evidence="4">
        <text>6-carboxyhexanoyl-[ACP] + L-alanine + H(+) = (8S)-8-amino-7-oxononanoate + holo-[ACP] + CO2</text>
        <dbReference type="Rhea" id="RHEA:42288"/>
        <dbReference type="Rhea" id="RHEA-COMP:9685"/>
        <dbReference type="Rhea" id="RHEA-COMP:9955"/>
        <dbReference type="ChEBI" id="CHEBI:15378"/>
        <dbReference type="ChEBI" id="CHEBI:16526"/>
        <dbReference type="ChEBI" id="CHEBI:57972"/>
        <dbReference type="ChEBI" id="CHEBI:64479"/>
        <dbReference type="ChEBI" id="CHEBI:78846"/>
        <dbReference type="ChEBI" id="CHEBI:149468"/>
        <dbReference type="EC" id="2.3.1.47"/>
    </reaction>
</comment>
<dbReference type="OrthoDB" id="9807157at2"/>
<dbReference type="Proteomes" id="UP000465031">
    <property type="component" value="Chromosome"/>
</dbReference>
<evidence type="ECO:0000259" key="5">
    <source>
        <dbReference type="Pfam" id="PF00155"/>
    </source>
</evidence>
<dbReference type="InterPro" id="IPR015424">
    <property type="entry name" value="PyrdxlP-dep_Trfase"/>
</dbReference>
<dbReference type="KEGG" id="rte:GSU10_09910"/>
<feature type="domain" description="Aminotransferase class I/classII large" evidence="5">
    <location>
        <begin position="175"/>
        <end position="404"/>
    </location>
</feature>
<reference evidence="6 8" key="1">
    <citation type="submission" date="2015-08" db="EMBL/GenBank/DDBJ databases">
        <title>Draft Genome Sequence of Rathayibacter sp. Strain VKM Ac-2596 Isolated from Leaf Gall Induced by Plant-Parasitic Nematodes.</title>
        <authorList>
            <person name="Vasilenko O.V."/>
            <person name="Starodumova I.P."/>
            <person name="Tarlachkov S.V."/>
            <person name="Dorofeeva L.V."/>
            <person name="Evtushenko L.I."/>
        </authorList>
    </citation>
    <scope>NUCLEOTIDE SEQUENCE [LARGE SCALE GENOMIC DNA]</scope>
    <source>
        <strain evidence="6 8">VKM Ac-2596</strain>
    </source>
</reference>
<reference evidence="7" key="3">
    <citation type="submission" date="2019-12" db="EMBL/GenBank/DDBJ databases">
        <title>Complete and Draft Genome Sequences of New Strains and Members of Some Known Species of the Genus Rathayibacter isolated from Plants.</title>
        <authorList>
            <person name="Tarlachkov S.V."/>
            <person name="Starodumova I.P."/>
            <person name="Dorofeeva L.V."/>
            <person name="Prisyazhnaya N.V."/>
            <person name="Leyn S.A."/>
            <person name="Zlamal J.E."/>
            <person name="Elane M.L."/>
            <person name="Osterman A.L."/>
            <person name="Nadler S.A."/>
            <person name="Subbotin S.A."/>
            <person name="Evtushenko L.I."/>
        </authorList>
    </citation>
    <scope>NUCLEOTIDE SEQUENCE</scope>
    <source>
        <strain evidence="7">VKM Ac-2761</strain>
    </source>
</reference>
<dbReference type="SUPFAM" id="SSF53383">
    <property type="entry name" value="PLP-dependent transferases"/>
    <property type="match status" value="1"/>
</dbReference>
<sequence>MRAAEASTSWMHRRLESASDALDRAFEEGLTGHVVVGRDGKRVTLEDGSETIEFVSCSYLGLETHPRLVEAAHRALDEFGLHLSSSRNRMRPRYLGELEALLREVYAGAPVCVFTSTSSVHLGVLPVLGANGLPGYPVEGRVEFLVDRTAHASMQVLRGILDQLGPTTRVDVAETLAVEERLAAVRRAGGTPILLVDGVGSMSGLVPVVELADRLAAAGGYLYVDDAHGISIDGPAGAGWAFTAFGGRLPDNVVLAGSLSKAFGGSGGFAVVAGDDDVRALRTSANPLVFGHSIMLPMLAADVAAAEMHLSGEVVPLQERLWSNIARFDDALSGRVLNEGLRSPVRGVRFAREAEGLAAARRLRAEGIIMLPAFYPTVEQGSALLRFAISALHTPEQIDRAAAAVASDGTTASSGSGERAR</sequence>
<evidence type="ECO:0000256" key="2">
    <source>
        <dbReference type="ARBA" id="ARBA00013187"/>
    </source>
</evidence>
<dbReference type="InterPro" id="IPR015422">
    <property type="entry name" value="PyrdxlP-dep_Trfase_small"/>
</dbReference>
<comment type="cofactor">
    <cofactor evidence="1">
        <name>pyridoxal 5'-phosphate</name>
        <dbReference type="ChEBI" id="CHEBI:597326"/>
    </cofactor>
</comment>
<dbReference type="InterPro" id="IPR004839">
    <property type="entry name" value="Aminotransferase_I/II_large"/>
</dbReference>
<dbReference type="Gene3D" id="3.40.640.10">
    <property type="entry name" value="Type I PLP-dependent aspartate aminotransferase-like (Major domain)"/>
    <property type="match status" value="1"/>
</dbReference>
<keyword evidence="3 6" id="KW-0808">Transferase</keyword>